<comment type="caution">
    <text evidence="18">The sequence shown here is derived from an EMBL/GenBank/DDBJ whole genome shotgun (WGS) entry which is preliminary data.</text>
</comment>
<comment type="pathway">
    <text evidence="2 15">Purine metabolism; IMP biosynthesis via de novo pathway; 5-amino-1-(5-phospho-D-ribosyl)imidazole from N(2)-formyl-N(1)-(5-phospho-D-ribosyl)glycinamide: step 2/2.</text>
</comment>
<dbReference type="GO" id="GO:0004641">
    <property type="term" value="F:phosphoribosylformylglycinamidine cyclo-ligase activity"/>
    <property type="evidence" value="ECO:0007669"/>
    <property type="project" value="UniProtKB-UniRule"/>
</dbReference>
<dbReference type="InterPro" id="IPR016188">
    <property type="entry name" value="PurM-like_N"/>
</dbReference>
<dbReference type="PANTHER" id="PTHR10520">
    <property type="entry name" value="TRIFUNCTIONAL PURINE BIOSYNTHETIC PROTEIN ADENOSINE-3-RELATED"/>
    <property type="match status" value="1"/>
</dbReference>
<dbReference type="InterPro" id="IPR036676">
    <property type="entry name" value="PurM-like_C_sf"/>
</dbReference>
<protein>
    <recommendedName>
        <fullName evidence="5 15">Phosphoribosylformylglycinamidine cyclo-ligase</fullName>
        <ecNumber evidence="4 15">6.3.3.1</ecNumber>
    </recommendedName>
    <alternativeName>
        <fullName evidence="12 15">AIR synthase</fullName>
    </alternativeName>
    <alternativeName>
        <fullName evidence="13 15">AIRS</fullName>
    </alternativeName>
    <alternativeName>
        <fullName evidence="11 15">Phosphoribosyl-aminoimidazole synthetase</fullName>
    </alternativeName>
</protein>
<dbReference type="InterPro" id="IPR036921">
    <property type="entry name" value="PurM-like_N_sf"/>
</dbReference>
<dbReference type="SUPFAM" id="SSF56042">
    <property type="entry name" value="PurM C-terminal domain-like"/>
    <property type="match status" value="1"/>
</dbReference>
<dbReference type="GO" id="GO:0004637">
    <property type="term" value="F:phosphoribosylamine-glycine ligase activity"/>
    <property type="evidence" value="ECO:0007669"/>
    <property type="project" value="TreeGrafter"/>
</dbReference>
<dbReference type="PANTHER" id="PTHR10520:SF12">
    <property type="entry name" value="TRIFUNCTIONAL PURINE BIOSYNTHETIC PROTEIN ADENOSINE-3"/>
    <property type="match status" value="1"/>
</dbReference>
<dbReference type="SUPFAM" id="SSF55326">
    <property type="entry name" value="PurM N-terminal domain-like"/>
    <property type="match status" value="1"/>
</dbReference>
<dbReference type="EMBL" id="ABOX02000046">
    <property type="protein sequence ID" value="EEF58306.1"/>
    <property type="molecule type" value="Genomic_DNA"/>
</dbReference>
<dbReference type="NCBIfam" id="TIGR00878">
    <property type="entry name" value="purM"/>
    <property type="match status" value="1"/>
</dbReference>
<dbReference type="Gene3D" id="3.30.1330.10">
    <property type="entry name" value="PurM-like, N-terminal domain"/>
    <property type="match status" value="1"/>
</dbReference>
<name>B9XPG6_PEDPL</name>
<dbReference type="GO" id="GO:0046084">
    <property type="term" value="P:adenine biosynthetic process"/>
    <property type="evidence" value="ECO:0007669"/>
    <property type="project" value="TreeGrafter"/>
</dbReference>
<evidence type="ECO:0000256" key="8">
    <source>
        <dbReference type="ARBA" id="ARBA00022741"/>
    </source>
</evidence>
<evidence type="ECO:0000256" key="9">
    <source>
        <dbReference type="ARBA" id="ARBA00022755"/>
    </source>
</evidence>
<evidence type="ECO:0000256" key="13">
    <source>
        <dbReference type="ARBA" id="ARBA00033093"/>
    </source>
</evidence>
<dbReference type="FunFam" id="3.90.650.10:FF:000011">
    <property type="entry name" value="Phosphoribosylformylglycinamidine cyclo-ligase"/>
    <property type="match status" value="1"/>
</dbReference>
<dbReference type="Pfam" id="PF02769">
    <property type="entry name" value="AIRS_C"/>
    <property type="match status" value="1"/>
</dbReference>
<evidence type="ECO:0000259" key="16">
    <source>
        <dbReference type="Pfam" id="PF00586"/>
    </source>
</evidence>
<dbReference type="RefSeq" id="WP_007417702.1">
    <property type="nucleotide sequence ID" value="NZ_ABOX02000046.1"/>
</dbReference>
<dbReference type="CDD" id="cd02196">
    <property type="entry name" value="PurM"/>
    <property type="match status" value="1"/>
</dbReference>
<dbReference type="InterPro" id="IPR010918">
    <property type="entry name" value="PurM-like_C_dom"/>
</dbReference>
<evidence type="ECO:0000256" key="5">
    <source>
        <dbReference type="ARBA" id="ARBA00020367"/>
    </source>
</evidence>
<dbReference type="EC" id="6.3.3.1" evidence="4 15"/>
<evidence type="ECO:0000256" key="1">
    <source>
        <dbReference type="ARBA" id="ARBA00004496"/>
    </source>
</evidence>
<keyword evidence="19" id="KW-1185">Reference proteome</keyword>
<keyword evidence="6 15" id="KW-0963">Cytoplasm</keyword>
<dbReference type="InterPro" id="IPR004733">
    <property type="entry name" value="PurM_cligase"/>
</dbReference>
<dbReference type="STRING" id="320771.Cflav_PD1034"/>
<proteinExistence type="inferred from homology"/>
<keyword evidence="9 15" id="KW-0658">Purine biosynthesis</keyword>
<sequence>MKQKAYAKAGVDIDLGNRVKATLPQLLASTHRPEVLGKVGGFGGLFALDVKKYKQPVLVSSTDGVGTKLKLAFAMDKHDTIGEDLVNHCVDDIAVLGAEPLFFLDYIGTGKLKPHVFKELIEGFARGCAKSNCALIGGETAQMPGFYQPGEYDVSGTIVGVVEKSKMLTGRTIKKGDVVIGLASSGLHTNGYSLARQIFFEKLKMKPTTRVPELKNTIGAELLKVHVSYGPLVQKLLKKFDAKGGAKIIKGLAHITGGGFVDNIPRVLPKNCDVVIKKGSWEMLPIFKIIQAKGGVPEDELYQVFNMGIGMTIIVAAEKAEAVLKEIFAAKQKAWVIGEVVKGKGEARVV</sequence>
<dbReference type="HAMAP" id="MF_00741">
    <property type="entry name" value="AIRS"/>
    <property type="match status" value="1"/>
</dbReference>
<comment type="subcellular location">
    <subcellularLocation>
        <location evidence="1 15">Cytoplasm</location>
    </subcellularLocation>
</comment>
<comment type="similarity">
    <text evidence="3 15">Belongs to the AIR synthase family.</text>
</comment>
<dbReference type="Gene3D" id="3.90.650.10">
    <property type="entry name" value="PurM-like C-terminal domain"/>
    <property type="match status" value="1"/>
</dbReference>
<keyword evidence="10 15" id="KW-0067">ATP-binding</keyword>
<dbReference type="AlphaFoldDB" id="B9XPG6"/>
<accession>B9XPG6</accession>
<evidence type="ECO:0000256" key="7">
    <source>
        <dbReference type="ARBA" id="ARBA00022598"/>
    </source>
</evidence>
<dbReference type="GO" id="GO:0006189">
    <property type="term" value="P:'de novo' IMP biosynthetic process"/>
    <property type="evidence" value="ECO:0007669"/>
    <property type="project" value="UniProtKB-UniRule"/>
</dbReference>
<dbReference type="FunFam" id="3.30.1330.10:FF:000001">
    <property type="entry name" value="Phosphoribosylformylglycinamidine cyclo-ligase"/>
    <property type="match status" value="1"/>
</dbReference>
<dbReference type="Pfam" id="PF00586">
    <property type="entry name" value="AIRS"/>
    <property type="match status" value="1"/>
</dbReference>
<feature type="domain" description="PurM-like N-terminal" evidence="16">
    <location>
        <begin position="57"/>
        <end position="162"/>
    </location>
</feature>
<keyword evidence="7 15" id="KW-0436">Ligase</keyword>
<dbReference type="OrthoDB" id="9802507at2"/>
<dbReference type="GO" id="GO:0005829">
    <property type="term" value="C:cytosol"/>
    <property type="evidence" value="ECO:0007669"/>
    <property type="project" value="TreeGrafter"/>
</dbReference>
<evidence type="ECO:0000256" key="12">
    <source>
        <dbReference type="ARBA" id="ARBA00032931"/>
    </source>
</evidence>
<evidence type="ECO:0000313" key="18">
    <source>
        <dbReference type="EMBL" id="EEF58306.1"/>
    </source>
</evidence>
<reference evidence="18 19" key="1">
    <citation type="journal article" date="2011" name="J. Bacteriol.">
        <title>Genome sequence of 'Pedosphaera parvula' Ellin514, an aerobic Verrucomicrobial isolate from pasture soil.</title>
        <authorList>
            <person name="Kant R."/>
            <person name="van Passel M.W."/>
            <person name="Sangwan P."/>
            <person name="Palva A."/>
            <person name="Lucas S."/>
            <person name="Copeland A."/>
            <person name="Lapidus A."/>
            <person name="Glavina Del Rio T."/>
            <person name="Dalin E."/>
            <person name="Tice H."/>
            <person name="Bruce D."/>
            <person name="Goodwin L."/>
            <person name="Pitluck S."/>
            <person name="Chertkov O."/>
            <person name="Larimer F.W."/>
            <person name="Land M.L."/>
            <person name="Hauser L."/>
            <person name="Brettin T.S."/>
            <person name="Detter J.C."/>
            <person name="Han S."/>
            <person name="de Vos W.M."/>
            <person name="Janssen P.H."/>
            <person name="Smidt H."/>
        </authorList>
    </citation>
    <scope>NUCLEOTIDE SEQUENCE [LARGE SCALE GENOMIC DNA]</scope>
    <source>
        <strain evidence="18 19">Ellin514</strain>
    </source>
</reference>
<evidence type="ECO:0000256" key="3">
    <source>
        <dbReference type="ARBA" id="ARBA00010280"/>
    </source>
</evidence>
<evidence type="ECO:0000256" key="15">
    <source>
        <dbReference type="HAMAP-Rule" id="MF_00741"/>
    </source>
</evidence>
<evidence type="ECO:0000256" key="2">
    <source>
        <dbReference type="ARBA" id="ARBA00004686"/>
    </source>
</evidence>
<evidence type="ECO:0000256" key="14">
    <source>
        <dbReference type="ARBA" id="ARBA00049057"/>
    </source>
</evidence>
<dbReference type="UniPathway" id="UPA00074">
    <property type="reaction ID" value="UER00129"/>
</dbReference>
<evidence type="ECO:0000256" key="11">
    <source>
        <dbReference type="ARBA" id="ARBA00031908"/>
    </source>
</evidence>
<organism evidence="18 19">
    <name type="scientific">Pedosphaera parvula (strain Ellin514)</name>
    <dbReference type="NCBI Taxonomy" id="320771"/>
    <lineage>
        <taxon>Bacteria</taxon>
        <taxon>Pseudomonadati</taxon>
        <taxon>Verrucomicrobiota</taxon>
        <taxon>Pedosphaerae</taxon>
        <taxon>Pedosphaerales</taxon>
        <taxon>Pedosphaeraceae</taxon>
        <taxon>Pedosphaera</taxon>
    </lineage>
</organism>
<dbReference type="GO" id="GO:0005524">
    <property type="term" value="F:ATP binding"/>
    <property type="evidence" value="ECO:0007669"/>
    <property type="project" value="UniProtKB-KW"/>
</dbReference>
<evidence type="ECO:0000256" key="10">
    <source>
        <dbReference type="ARBA" id="ARBA00022840"/>
    </source>
</evidence>
<evidence type="ECO:0000256" key="4">
    <source>
        <dbReference type="ARBA" id="ARBA00013047"/>
    </source>
</evidence>
<evidence type="ECO:0000256" key="6">
    <source>
        <dbReference type="ARBA" id="ARBA00022490"/>
    </source>
</evidence>
<dbReference type="Proteomes" id="UP000003688">
    <property type="component" value="Unassembled WGS sequence"/>
</dbReference>
<evidence type="ECO:0000259" key="17">
    <source>
        <dbReference type="Pfam" id="PF02769"/>
    </source>
</evidence>
<gene>
    <name evidence="15" type="primary">purM</name>
    <name evidence="18" type="ORF">Cflav_PD1034</name>
</gene>
<evidence type="ECO:0000313" key="19">
    <source>
        <dbReference type="Proteomes" id="UP000003688"/>
    </source>
</evidence>
<feature type="domain" description="PurM-like C-terminal" evidence="17">
    <location>
        <begin position="174"/>
        <end position="347"/>
    </location>
</feature>
<comment type="catalytic activity">
    <reaction evidence="14 15">
        <text>2-formamido-N(1)-(5-O-phospho-beta-D-ribosyl)acetamidine + ATP = 5-amino-1-(5-phospho-beta-D-ribosyl)imidazole + ADP + phosphate + H(+)</text>
        <dbReference type="Rhea" id="RHEA:23032"/>
        <dbReference type="ChEBI" id="CHEBI:15378"/>
        <dbReference type="ChEBI" id="CHEBI:30616"/>
        <dbReference type="ChEBI" id="CHEBI:43474"/>
        <dbReference type="ChEBI" id="CHEBI:137981"/>
        <dbReference type="ChEBI" id="CHEBI:147287"/>
        <dbReference type="ChEBI" id="CHEBI:456216"/>
        <dbReference type="EC" id="6.3.3.1"/>
    </reaction>
</comment>
<keyword evidence="8 15" id="KW-0547">Nucleotide-binding</keyword>